<organism evidence="2">
    <name type="scientific">Clastoptera arizonana</name>
    <name type="common">Arizona spittle bug</name>
    <dbReference type="NCBI Taxonomy" id="38151"/>
    <lineage>
        <taxon>Eukaryota</taxon>
        <taxon>Metazoa</taxon>
        <taxon>Ecdysozoa</taxon>
        <taxon>Arthropoda</taxon>
        <taxon>Hexapoda</taxon>
        <taxon>Insecta</taxon>
        <taxon>Pterygota</taxon>
        <taxon>Neoptera</taxon>
        <taxon>Paraneoptera</taxon>
        <taxon>Hemiptera</taxon>
        <taxon>Auchenorrhyncha</taxon>
        <taxon>Cercopoidea</taxon>
        <taxon>Clastopteridae</taxon>
        <taxon>Clastoptera</taxon>
    </lineage>
</organism>
<feature type="compositionally biased region" description="Polar residues" evidence="1">
    <location>
        <begin position="1"/>
        <end position="24"/>
    </location>
</feature>
<evidence type="ECO:0000313" key="2">
    <source>
        <dbReference type="EMBL" id="JAS33087.1"/>
    </source>
</evidence>
<sequence length="164" mass="17745">TEGRNSHSPLSEDNNVTDTDSNPSLLEHKDNSSSLGLSILKHKRKVFSASRNPGSEAGSSLELKDKKLSKKQLKRASSVPTRVVESVIMPQKHEQVQSQQQSIDIQPQTILTPSTTEESVTPATGNETNSATLEFKNRNGLITVLPNLPGIQPVSGHNVSAGWL</sequence>
<evidence type="ECO:0000256" key="1">
    <source>
        <dbReference type="SAM" id="MobiDB-lite"/>
    </source>
</evidence>
<feature type="region of interest" description="Disordered" evidence="1">
    <location>
        <begin position="1"/>
        <end position="80"/>
    </location>
</feature>
<dbReference type="EMBL" id="GEDC01004211">
    <property type="protein sequence ID" value="JAS33087.1"/>
    <property type="molecule type" value="Transcribed_RNA"/>
</dbReference>
<gene>
    <name evidence="2" type="ORF">g.5110</name>
</gene>
<reference evidence="2" key="1">
    <citation type="submission" date="2015-12" db="EMBL/GenBank/DDBJ databases">
        <title>De novo transcriptome assembly of four potential Pierce s Disease insect vectors from Arizona vineyards.</title>
        <authorList>
            <person name="Tassone E.E."/>
        </authorList>
    </citation>
    <scope>NUCLEOTIDE SEQUENCE</scope>
</reference>
<feature type="non-terminal residue" evidence="2">
    <location>
        <position position="1"/>
    </location>
</feature>
<name>A0A1B6E5B0_9HEMI</name>
<accession>A0A1B6E5B0</accession>
<protein>
    <submittedName>
        <fullName evidence="2">Uncharacterized protein</fullName>
    </submittedName>
</protein>
<dbReference type="AlphaFoldDB" id="A0A1B6E5B0"/>
<proteinExistence type="predicted"/>